<dbReference type="OrthoDB" id="7177610at2"/>
<evidence type="ECO:0000313" key="9">
    <source>
        <dbReference type="Proteomes" id="UP000317982"/>
    </source>
</evidence>
<dbReference type="SUPFAM" id="SSF56281">
    <property type="entry name" value="Metallo-hydrolase/oxidoreductase"/>
    <property type="match status" value="1"/>
</dbReference>
<comment type="subcellular location">
    <subcellularLocation>
        <location evidence="1">Cell membrane</location>
        <topology evidence="1">Multi-pass membrane protein</topology>
    </subcellularLocation>
</comment>
<dbReference type="AlphaFoldDB" id="A0A545AE33"/>
<evidence type="ECO:0000256" key="5">
    <source>
        <dbReference type="ARBA" id="ARBA00023136"/>
    </source>
</evidence>
<evidence type="ECO:0000256" key="6">
    <source>
        <dbReference type="SAM" id="Phobius"/>
    </source>
</evidence>
<keyword evidence="2" id="KW-1003">Cell membrane</keyword>
<dbReference type="InterPro" id="IPR052159">
    <property type="entry name" value="Competence_DNA_uptake"/>
</dbReference>
<dbReference type="SMART" id="SM00849">
    <property type="entry name" value="Lactamase_B"/>
    <property type="match status" value="1"/>
</dbReference>
<dbReference type="GO" id="GO:0016787">
    <property type="term" value="F:hydrolase activity"/>
    <property type="evidence" value="ECO:0007669"/>
    <property type="project" value="UniProtKB-KW"/>
</dbReference>
<proteinExistence type="predicted"/>
<dbReference type="InterPro" id="IPR004477">
    <property type="entry name" value="ComEC_N"/>
</dbReference>
<feature type="transmembrane region" description="Helical" evidence="6">
    <location>
        <begin position="326"/>
        <end position="342"/>
    </location>
</feature>
<dbReference type="Pfam" id="PF03772">
    <property type="entry name" value="Competence"/>
    <property type="match status" value="1"/>
</dbReference>
<feature type="transmembrane region" description="Helical" evidence="6">
    <location>
        <begin position="524"/>
        <end position="545"/>
    </location>
</feature>
<feature type="transmembrane region" description="Helical" evidence="6">
    <location>
        <begin position="373"/>
        <end position="394"/>
    </location>
</feature>
<feature type="transmembrane region" description="Helical" evidence="6">
    <location>
        <begin position="406"/>
        <end position="429"/>
    </location>
</feature>
<feature type="transmembrane region" description="Helical" evidence="6">
    <location>
        <begin position="39"/>
        <end position="62"/>
    </location>
</feature>
<evidence type="ECO:0000313" key="8">
    <source>
        <dbReference type="EMBL" id="TQS39584.1"/>
    </source>
</evidence>
<feature type="transmembrane region" description="Helical" evidence="6">
    <location>
        <begin position="276"/>
        <end position="295"/>
    </location>
</feature>
<feature type="transmembrane region" description="Helical" evidence="6">
    <location>
        <begin position="499"/>
        <end position="517"/>
    </location>
</feature>
<comment type="caution">
    <text evidence="8">The sequence shown here is derived from an EMBL/GenBank/DDBJ whole genome shotgun (WGS) entry which is preliminary data.</text>
</comment>
<feature type="transmembrane region" description="Helical" evidence="6">
    <location>
        <begin position="348"/>
        <end position="366"/>
    </location>
</feature>
<dbReference type="InterPro" id="IPR036866">
    <property type="entry name" value="RibonucZ/Hydroxyglut_hydro"/>
</dbReference>
<dbReference type="Proteomes" id="UP000317982">
    <property type="component" value="Unassembled WGS sequence"/>
</dbReference>
<dbReference type="InParanoid" id="A0A545AE33"/>
<keyword evidence="4 6" id="KW-1133">Transmembrane helix</keyword>
<dbReference type="InterPro" id="IPR035681">
    <property type="entry name" value="ComA-like_MBL"/>
</dbReference>
<evidence type="ECO:0000256" key="4">
    <source>
        <dbReference type="ARBA" id="ARBA00022989"/>
    </source>
</evidence>
<keyword evidence="3 6" id="KW-0812">Transmembrane</keyword>
<evidence type="ECO:0000256" key="3">
    <source>
        <dbReference type="ARBA" id="ARBA00022692"/>
    </source>
</evidence>
<feature type="transmembrane region" description="Helical" evidence="6">
    <location>
        <begin position="436"/>
        <end position="459"/>
    </location>
</feature>
<feature type="transmembrane region" description="Helical" evidence="6">
    <location>
        <begin position="301"/>
        <end position="319"/>
    </location>
</feature>
<dbReference type="GO" id="GO:0005886">
    <property type="term" value="C:plasma membrane"/>
    <property type="evidence" value="ECO:0007669"/>
    <property type="project" value="UniProtKB-SubCell"/>
</dbReference>
<feature type="transmembrane region" description="Helical" evidence="6">
    <location>
        <begin position="82"/>
        <end position="105"/>
    </location>
</feature>
<accession>A0A545AE33</accession>
<dbReference type="InterPro" id="IPR001279">
    <property type="entry name" value="Metallo-B-lactamas"/>
</dbReference>
<organism evidence="8 9">
    <name type="scientific">Cryptosporangium phraense</name>
    <dbReference type="NCBI Taxonomy" id="2593070"/>
    <lineage>
        <taxon>Bacteria</taxon>
        <taxon>Bacillati</taxon>
        <taxon>Actinomycetota</taxon>
        <taxon>Actinomycetes</taxon>
        <taxon>Cryptosporangiales</taxon>
        <taxon>Cryptosporangiaceae</taxon>
        <taxon>Cryptosporangium</taxon>
    </lineage>
</organism>
<keyword evidence="8" id="KW-0378">Hydrolase</keyword>
<gene>
    <name evidence="8" type="ORF">FL583_39325</name>
</gene>
<protein>
    <submittedName>
        <fullName evidence="8">MBL fold metallo-hydrolase</fullName>
    </submittedName>
</protein>
<dbReference type="Gene3D" id="3.60.15.10">
    <property type="entry name" value="Ribonuclease Z/Hydroxyacylglutathione hydrolase-like"/>
    <property type="match status" value="1"/>
</dbReference>
<feature type="domain" description="Metallo-beta-lactamase" evidence="7">
    <location>
        <begin position="559"/>
        <end position="753"/>
    </location>
</feature>
<sequence length="802" mass="80649">MSGAEEPAGGRGPDLRLVGPALGAWLTAWWCLGHGPRAAVVACVVAAVVGAAAAWCGFRAAAGGLRATAGGLRAAGGLRGSRWAGVWVGVAGVAVGAAMAGAGVVPRLVERDSGAVARATEDGGSVTVRLVVRDDPRAADARVGGLPLWIVPASVEEITTSGTRHPTGGRLLVLGQHQGWKGLLPGQTVIADGRLVPPQRRDLTAAVLRTTGPPHLVGDPPWIQRAAGGLRAGLRDACAHLPSKPGGLLPGLVVGDTSGLDPGVEDAFRQTGMTHLTAVSGANLAILAGLVLAALRRFPIGPGWSAALAAVAIAGFVVLARPSPSVVRAAAMCGLGLLALALGRPRAAVPALCVSILVLVLVDPSLAAAPGFALSVAATAGLLLIAPSWSAALARRGVPGVAADALAVPAAAQAACAPLLAALTGTVSLTAIPANLIAAPAVGPATVLGLLAAVTAPVVPPLATALTWLGQWPAWWLVQVAERGAAVPDGLVPWPDGAVGGWTLAVVIAAGAFVARWQLPRRLIAVVCSAVVVAVLPLRVVASGWPPAGWVVVGCDVGQGDALVLRAGPRSAVVVDVGPEPSAVDGCLRRLGVDSVPLLLLSHLHLDHIGGLDGALAGRAVGAIGLGPYREPAEGASAVARSARRYGVRLMSVTAGERLTAGAVALRVLGPVTVLHGTRSDPNNNSLIVRATVGRVSVLLPGDAEHDAERAVMATGEPLAADVLKVPHHGSAWSEPAFLDAARPRVALIEVGVDNDYGHPDRAVVAHLVRRGARVLRTDRNGDLAVVAEPNGGIATVVRGHR</sequence>
<dbReference type="EMBL" id="VIRS01000066">
    <property type="protein sequence ID" value="TQS39584.1"/>
    <property type="molecule type" value="Genomic_DNA"/>
</dbReference>
<evidence type="ECO:0000256" key="2">
    <source>
        <dbReference type="ARBA" id="ARBA00022475"/>
    </source>
</evidence>
<reference evidence="8 9" key="1">
    <citation type="submission" date="2019-07" db="EMBL/GenBank/DDBJ databases">
        <title>Cryptosporangium phraense sp. nov., isolated from plant litter.</title>
        <authorList>
            <person name="Suriyachadkun C."/>
        </authorList>
    </citation>
    <scope>NUCLEOTIDE SEQUENCE [LARGE SCALE GENOMIC DNA]</scope>
    <source>
        <strain evidence="8 9">A-T 5661</strain>
    </source>
</reference>
<name>A0A545AE33_9ACTN</name>
<dbReference type="NCBIfam" id="TIGR00360">
    <property type="entry name" value="ComEC_N-term"/>
    <property type="match status" value="1"/>
</dbReference>
<keyword evidence="5 6" id="KW-0472">Membrane</keyword>
<feature type="transmembrane region" description="Helical" evidence="6">
    <location>
        <begin position="15"/>
        <end position="32"/>
    </location>
</feature>
<dbReference type="PANTHER" id="PTHR30619">
    <property type="entry name" value="DNA INTERNALIZATION/COMPETENCE PROTEIN COMEC/REC2"/>
    <property type="match status" value="1"/>
</dbReference>
<evidence type="ECO:0000256" key="1">
    <source>
        <dbReference type="ARBA" id="ARBA00004651"/>
    </source>
</evidence>
<dbReference type="Pfam" id="PF00753">
    <property type="entry name" value="Lactamase_B"/>
    <property type="match status" value="1"/>
</dbReference>
<dbReference type="PANTHER" id="PTHR30619:SF1">
    <property type="entry name" value="RECOMBINATION PROTEIN 2"/>
    <property type="match status" value="1"/>
</dbReference>
<evidence type="ECO:0000259" key="7">
    <source>
        <dbReference type="SMART" id="SM00849"/>
    </source>
</evidence>
<keyword evidence="9" id="KW-1185">Reference proteome</keyword>
<dbReference type="CDD" id="cd07731">
    <property type="entry name" value="ComA-like_MBL-fold"/>
    <property type="match status" value="1"/>
</dbReference>